<name>A0ABT8AIS4_9HYPH</name>
<organism evidence="1 2">
    <name type="scientific">Methylobacterium longum</name>
    <dbReference type="NCBI Taxonomy" id="767694"/>
    <lineage>
        <taxon>Bacteria</taxon>
        <taxon>Pseudomonadati</taxon>
        <taxon>Pseudomonadota</taxon>
        <taxon>Alphaproteobacteria</taxon>
        <taxon>Hyphomicrobiales</taxon>
        <taxon>Methylobacteriaceae</taxon>
        <taxon>Methylobacterium</taxon>
    </lineage>
</organism>
<dbReference type="RefSeq" id="WP_238293631.1">
    <property type="nucleotide sequence ID" value="NZ_BPQS01000074.1"/>
</dbReference>
<keyword evidence="2" id="KW-1185">Reference proteome</keyword>
<evidence type="ECO:0000313" key="2">
    <source>
        <dbReference type="Proteomes" id="UP001244297"/>
    </source>
</evidence>
<evidence type="ECO:0000313" key="1">
    <source>
        <dbReference type="EMBL" id="MDN3569279.1"/>
    </source>
</evidence>
<dbReference type="Proteomes" id="UP001244297">
    <property type="component" value="Unassembled WGS sequence"/>
</dbReference>
<dbReference type="EMBL" id="JAUFPT010000003">
    <property type="protein sequence ID" value="MDN3569279.1"/>
    <property type="molecule type" value="Genomic_DNA"/>
</dbReference>
<protein>
    <submittedName>
        <fullName evidence="1">Uncharacterized protein</fullName>
    </submittedName>
</protein>
<comment type="caution">
    <text evidence="1">The sequence shown here is derived from an EMBL/GenBank/DDBJ whole genome shotgun (WGS) entry which is preliminary data.</text>
</comment>
<proteinExistence type="predicted"/>
<gene>
    <name evidence="1" type="ORF">QWZ18_01415</name>
</gene>
<sequence length="121" mass="13720">MQAGSVRGEKLVEAWNRSDATYIIDQLSDDIILEARFPKMPVLAEKLQLTGKKKFALGLKIYPRDFPPFNIVSATEDPHTICLVLEDSDKDLLAITIELNDDGRFARIISYRSGKPKRKSR</sequence>
<accession>A0ABT8AIS4</accession>
<reference evidence="2" key="1">
    <citation type="journal article" date="2019" name="Int. J. Syst. Evol. Microbiol.">
        <title>The Global Catalogue of Microorganisms (GCM) 10K type strain sequencing project: providing services to taxonomists for standard genome sequencing and annotation.</title>
        <authorList>
            <consortium name="The Broad Institute Genomics Platform"/>
            <consortium name="The Broad Institute Genome Sequencing Center for Infectious Disease"/>
            <person name="Wu L."/>
            <person name="Ma J."/>
        </authorList>
    </citation>
    <scope>NUCLEOTIDE SEQUENCE [LARGE SCALE GENOMIC DNA]</scope>
    <source>
        <strain evidence="2">CECT 7806</strain>
    </source>
</reference>
<dbReference type="Gene3D" id="3.10.450.50">
    <property type="match status" value="1"/>
</dbReference>